<dbReference type="RefSeq" id="WP_112294926.1">
    <property type="nucleotide sequence ID" value="NZ_CBCSBS010000002.1"/>
</dbReference>
<dbReference type="Proteomes" id="UP000248592">
    <property type="component" value="Chromosome"/>
</dbReference>
<reference evidence="3" key="1">
    <citation type="submission" date="2018-06" db="EMBL/GenBank/DDBJ databases">
        <title>Description of a new Polynucleobacter species.</title>
        <authorList>
            <person name="Hahn M.W."/>
        </authorList>
    </citation>
    <scope>NUCLEOTIDE SEQUENCE [LARGE SCALE GENOMIC DNA]</scope>
    <source>
        <strain evidence="3">MG-25-Pas1-D2</strain>
    </source>
</reference>
<sequence>MKLCVVIPFYNHPDAIGSVVNQLLPYDLNIIIVDDGSGAQAKQSLLPLLQPPKVTLATRFLNGGKGAAVITGMREALKEGYTHVLQVDADGQHDLKKIPDLIKLSEQYPKRIISGMPVYDKSVPTSRKLWRYATHILVWIHTLSLEIKDSMCGFRIYPLQETLGVIDAREQFGQRMDFDIEILVRAHWADLHTIQLPVGVRYPLDGISHFQLFNDNFLITKLHIRLFFGMLVNSPKLMLRRALA</sequence>
<dbReference type="EMBL" id="CP030085">
    <property type="protein sequence ID" value="AWW50235.1"/>
    <property type="molecule type" value="Genomic_DNA"/>
</dbReference>
<feature type="domain" description="Glycosyltransferase 2-like" evidence="1">
    <location>
        <begin position="4"/>
        <end position="129"/>
    </location>
</feature>
<dbReference type="GO" id="GO:0016740">
    <property type="term" value="F:transferase activity"/>
    <property type="evidence" value="ECO:0007669"/>
    <property type="project" value="UniProtKB-KW"/>
</dbReference>
<dbReference type="GO" id="GO:0006487">
    <property type="term" value="P:protein N-linked glycosylation"/>
    <property type="evidence" value="ECO:0007669"/>
    <property type="project" value="TreeGrafter"/>
</dbReference>
<dbReference type="Gene3D" id="3.90.550.10">
    <property type="entry name" value="Spore Coat Polysaccharide Biosynthesis Protein SpsA, Chain A"/>
    <property type="match status" value="1"/>
</dbReference>
<accession>A0A2Z4JTN2</accession>
<proteinExistence type="predicted"/>
<evidence type="ECO:0000313" key="3">
    <source>
        <dbReference type="Proteomes" id="UP000248592"/>
    </source>
</evidence>
<evidence type="ECO:0000259" key="1">
    <source>
        <dbReference type="Pfam" id="PF00535"/>
    </source>
</evidence>
<dbReference type="PANTHER" id="PTHR10859">
    <property type="entry name" value="GLYCOSYL TRANSFERASE"/>
    <property type="match status" value="1"/>
</dbReference>
<keyword evidence="2" id="KW-0808">Transferase</keyword>
<name>A0A2Z4JTN2_9BURK</name>
<dbReference type="AlphaFoldDB" id="A0A2Z4JTN2"/>
<evidence type="ECO:0000313" key="2">
    <source>
        <dbReference type="EMBL" id="AWW50235.1"/>
    </source>
</evidence>
<dbReference type="Pfam" id="PF00535">
    <property type="entry name" value="Glycos_transf_2"/>
    <property type="match status" value="1"/>
</dbReference>
<dbReference type="InterPro" id="IPR029044">
    <property type="entry name" value="Nucleotide-diphossugar_trans"/>
</dbReference>
<dbReference type="CDD" id="cd04179">
    <property type="entry name" value="DPM_DPG-synthase_like"/>
    <property type="match status" value="1"/>
</dbReference>
<gene>
    <name evidence="2" type="ORF">Pas1_07495</name>
</gene>
<organism evidence="2 3">
    <name type="scientific">Polynucleobacter paneuropaeus</name>
    <dbReference type="NCBI Taxonomy" id="2527775"/>
    <lineage>
        <taxon>Bacteria</taxon>
        <taxon>Pseudomonadati</taxon>
        <taxon>Pseudomonadota</taxon>
        <taxon>Betaproteobacteria</taxon>
        <taxon>Burkholderiales</taxon>
        <taxon>Burkholderiaceae</taxon>
        <taxon>Polynucleobacter</taxon>
    </lineage>
</organism>
<dbReference type="InterPro" id="IPR001173">
    <property type="entry name" value="Glyco_trans_2-like"/>
</dbReference>
<protein>
    <submittedName>
        <fullName evidence="2">Glycosyltransferase family 2 protein</fullName>
    </submittedName>
</protein>
<dbReference type="SUPFAM" id="SSF53448">
    <property type="entry name" value="Nucleotide-diphospho-sugar transferases"/>
    <property type="match status" value="1"/>
</dbReference>
<dbReference type="PANTHER" id="PTHR10859:SF91">
    <property type="entry name" value="DOLICHYL-PHOSPHATE BETA-GLUCOSYLTRANSFERASE"/>
    <property type="match status" value="1"/>
</dbReference>